<accession>A0ABR3FI06</accession>
<gene>
    <name evidence="2" type="ORF">V5O48_007250</name>
</gene>
<feature type="compositionally biased region" description="Low complexity" evidence="1">
    <location>
        <begin position="114"/>
        <end position="130"/>
    </location>
</feature>
<dbReference type="EMBL" id="JBAHYK010000374">
    <property type="protein sequence ID" value="KAL0574719.1"/>
    <property type="molecule type" value="Genomic_DNA"/>
</dbReference>
<keyword evidence="3" id="KW-1185">Reference proteome</keyword>
<proteinExistence type="predicted"/>
<evidence type="ECO:0008006" key="4">
    <source>
        <dbReference type="Google" id="ProtNLM"/>
    </source>
</evidence>
<protein>
    <recommendedName>
        <fullName evidence="4">HTH cro/C1-type domain-containing protein</fullName>
    </recommendedName>
</protein>
<organism evidence="2 3">
    <name type="scientific">Marasmius crinis-equi</name>
    <dbReference type="NCBI Taxonomy" id="585013"/>
    <lineage>
        <taxon>Eukaryota</taxon>
        <taxon>Fungi</taxon>
        <taxon>Dikarya</taxon>
        <taxon>Basidiomycota</taxon>
        <taxon>Agaricomycotina</taxon>
        <taxon>Agaricomycetes</taxon>
        <taxon>Agaricomycetidae</taxon>
        <taxon>Agaricales</taxon>
        <taxon>Marasmiineae</taxon>
        <taxon>Marasmiaceae</taxon>
        <taxon>Marasmius</taxon>
    </lineage>
</organism>
<evidence type="ECO:0000313" key="3">
    <source>
        <dbReference type="Proteomes" id="UP001465976"/>
    </source>
</evidence>
<sequence length="431" mass="47557">MQVPTDLSETYHPFVKYSSPQLTVSFRLASNSTLSLISIFPMATAAPNTPQARPYDPEDLEGLKKDALVELVLAQKECWPLNESGRNVTATQIRRDTPVADLRNALLSRDYGFTTTQPPRTTTATTQPSATPNVIATLAPSPSQPALSSSLVTGGDGVFLSVFVQDLRVSAESKGEVATFSVPCSMEIGNTEVGTRVPLHISALDVMRELQKSNAAIKGKETVTISQQHAMYTGYQVTFAASFDPQSPEAAVYSPQLLQYPPKGHLFLAITSKASVQQNSSAQGQDVPKGHDIASKREASEGTRKQIVEWLQERLGEMDTYVRFKRNRRRVLQNPEIVEQWAFMYKFSEEYRGKRAVLAQRRLRITQRELAKALGYSRSTLKAALAAYEIVKDCGVGGKRESEAVVNEIERTEDPQNGAQELIKFLQPFAA</sequence>
<reference evidence="2 3" key="1">
    <citation type="submission" date="2024-02" db="EMBL/GenBank/DDBJ databases">
        <title>A draft genome for the cacao thread blight pathogen Marasmius crinis-equi.</title>
        <authorList>
            <person name="Cohen S.P."/>
            <person name="Baruah I.K."/>
            <person name="Amoako-Attah I."/>
            <person name="Bukari Y."/>
            <person name="Meinhardt L.W."/>
            <person name="Bailey B.A."/>
        </authorList>
    </citation>
    <scope>NUCLEOTIDE SEQUENCE [LARGE SCALE GENOMIC DNA]</scope>
    <source>
        <strain evidence="2 3">GH-76</strain>
    </source>
</reference>
<feature type="region of interest" description="Disordered" evidence="1">
    <location>
        <begin position="279"/>
        <end position="300"/>
    </location>
</feature>
<dbReference type="Proteomes" id="UP001465976">
    <property type="component" value="Unassembled WGS sequence"/>
</dbReference>
<name>A0ABR3FI06_9AGAR</name>
<comment type="caution">
    <text evidence="2">The sequence shown here is derived from an EMBL/GenBank/DDBJ whole genome shotgun (WGS) entry which is preliminary data.</text>
</comment>
<feature type="compositionally biased region" description="Basic and acidic residues" evidence="1">
    <location>
        <begin position="288"/>
        <end position="300"/>
    </location>
</feature>
<evidence type="ECO:0000256" key="1">
    <source>
        <dbReference type="SAM" id="MobiDB-lite"/>
    </source>
</evidence>
<feature type="region of interest" description="Disordered" evidence="1">
    <location>
        <begin position="111"/>
        <end position="130"/>
    </location>
</feature>
<evidence type="ECO:0000313" key="2">
    <source>
        <dbReference type="EMBL" id="KAL0574719.1"/>
    </source>
</evidence>